<feature type="region of interest" description="Disordered" evidence="1">
    <location>
        <begin position="1"/>
        <end position="87"/>
    </location>
</feature>
<comment type="caution">
    <text evidence="2">The sequence shown here is derived from an EMBL/GenBank/DDBJ whole genome shotgun (WGS) entry which is preliminary data.</text>
</comment>
<evidence type="ECO:0000313" key="3">
    <source>
        <dbReference type="Proteomes" id="UP000663828"/>
    </source>
</evidence>
<feature type="compositionally biased region" description="Polar residues" evidence="1">
    <location>
        <begin position="59"/>
        <end position="87"/>
    </location>
</feature>
<dbReference type="AlphaFoldDB" id="A0A813W2E8"/>
<name>A0A813W2E8_ADIRI</name>
<organism evidence="2 3">
    <name type="scientific">Adineta ricciae</name>
    <name type="common">Rotifer</name>
    <dbReference type="NCBI Taxonomy" id="249248"/>
    <lineage>
        <taxon>Eukaryota</taxon>
        <taxon>Metazoa</taxon>
        <taxon>Spiralia</taxon>
        <taxon>Gnathifera</taxon>
        <taxon>Rotifera</taxon>
        <taxon>Eurotatoria</taxon>
        <taxon>Bdelloidea</taxon>
        <taxon>Adinetida</taxon>
        <taxon>Adinetidae</taxon>
        <taxon>Adineta</taxon>
    </lineage>
</organism>
<evidence type="ECO:0000256" key="1">
    <source>
        <dbReference type="SAM" id="MobiDB-lite"/>
    </source>
</evidence>
<accession>A0A813W2E8</accession>
<gene>
    <name evidence="2" type="ORF">XAT740_LOCUS5503</name>
</gene>
<keyword evidence="3" id="KW-1185">Reference proteome</keyword>
<proteinExistence type="predicted"/>
<feature type="compositionally biased region" description="Low complexity" evidence="1">
    <location>
        <begin position="1"/>
        <end position="40"/>
    </location>
</feature>
<protein>
    <submittedName>
        <fullName evidence="2">Uncharacterized protein</fullName>
    </submittedName>
</protein>
<dbReference type="Proteomes" id="UP000663828">
    <property type="component" value="Unassembled WGS sequence"/>
</dbReference>
<reference evidence="2" key="1">
    <citation type="submission" date="2021-02" db="EMBL/GenBank/DDBJ databases">
        <authorList>
            <person name="Nowell W R."/>
        </authorList>
    </citation>
    <scope>NUCLEOTIDE SEQUENCE</scope>
</reference>
<evidence type="ECO:0000313" key="2">
    <source>
        <dbReference type="EMBL" id="CAF0851452.1"/>
    </source>
</evidence>
<sequence>MRSLNGCCSSKSKNNQNKGQNSSPGVHTSNTSSTSINRRNIANHDGQSMDTQTLEDEGNTTQSLMKQKQQTSSYGRNDSNGGMSSTNKIDSIEEYHVKPEKNLSGHMKAFLQHRQEFLWFTKQFDHSAGSDHFRNMVVHSTFPVDLSKSDFGCYIDATFNDFPQEIQKRMKDLYQQASNDPVSEELIINESSNGMISARLIQILSHKNDCDELEMFVGSVGVTQRPPDGRRFNQFYWEQYKEQVTKALQYMYAKEALKELPEG</sequence>
<dbReference type="EMBL" id="CAJNOR010000238">
    <property type="protein sequence ID" value="CAF0851452.1"/>
    <property type="molecule type" value="Genomic_DNA"/>
</dbReference>